<evidence type="ECO:0000256" key="3">
    <source>
        <dbReference type="ARBA" id="ARBA00022475"/>
    </source>
</evidence>
<evidence type="ECO:0000256" key="6">
    <source>
        <dbReference type="ARBA" id="ARBA00023136"/>
    </source>
</evidence>
<keyword evidence="9" id="KW-1185">Reference proteome</keyword>
<dbReference type="InterPro" id="IPR042196">
    <property type="entry name" value="FHIPEP_4"/>
</dbReference>
<keyword evidence="5 7" id="KW-1133">Transmembrane helix</keyword>
<dbReference type="Pfam" id="PF00771">
    <property type="entry name" value="FHIPEP"/>
    <property type="match status" value="1"/>
</dbReference>
<dbReference type="STRING" id="1121881.SAMN02745225_01588"/>
<dbReference type="InterPro" id="IPR042193">
    <property type="entry name" value="FHIPEP_3"/>
</dbReference>
<dbReference type="RefSeq" id="WP_072791051.1">
    <property type="nucleotide sequence ID" value="NZ_FQUL01000023.1"/>
</dbReference>
<proteinExistence type="inferred from homology"/>
<dbReference type="InterPro" id="IPR042194">
    <property type="entry name" value="FHIPEP_1"/>
</dbReference>
<keyword evidence="3" id="KW-1003">Cell membrane</keyword>
<dbReference type="PANTHER" id="PTHR30161">
    <property type="entry name" value="FLAGELLAR EXPORT PROTEIN, MEMBRANE FLHA SUBUNIT-RELATED"/>
    <property type="match status" value="1"/>
</dbReference>
<feature type="transmembrane region" description="Helical" evidence="7">
    <location>
        <begin position="64"/>
        <end position="84"/>
    </location>
</feature>
<feature type="transmembrane region" description="Helical" evidence="7">
    <location>
        <begin position="7"/>
        <end position="27"/>
    </location>
</feature>
<dbReference type="Gene3D" id="1.10.8.540">
    <property type="entry name" value="FHIPEP family, domain 3"/>
    <property type="match status" value="1"/>
</dbReference>
<keyword evidence="4 7" id="KW-0812">Transmembrane</keyword>
<dbReference type="GO" id="GO:0005886">
    <property type="term" value="C:plasma membrane"/>
    <property type="evidence" value="ECO:0007669"/>
    <property type="project" value="UniProtKB-SubCell"/>
</dbReference>
<evidence type="ECO:0000256" key="7">
    <source>
        <dbReference type="SAM" id="Phobius"/>
    </source>
</evidence>
<reference evidence="9" key="1">
    <citation type="submission" date="2016-11" db="EMBL/GenBank/DDBJ databases">
        <authorList>
            <person name="Varghese N."/>
            <person name="Submissions S."/>
        </authorList>
    </citation>
    <scope>NUCLEOTIDE SEQUENCE [LARGE SCALE GENOMIC DNA]</scope>
    <source>
        <strain evidence="9">DSM 19514</strain>
    </source>
</reference>
<comment type="similarity">
    <text evidence="2">Belongs to the FHIPEP (flagella/HR/invasion proteins export pore) family.</text>
</comment>
<dbReference type="PROSITE" id="PS00994">
    <property type="entry name" value="FHIPEP"/>
    <property type="match status" value="1"/>
</dbReference>
<gene>
    <name evidence="8" type="ORF">SAMN02745225_01588</name>
</gene>
<feature type="transmembrane region" description="Helical" evidence="7">
    <location>
        <begin position="96"/>
        <end position="122"/>
    </location>
</feature>
<dbReference type="Gene3D" id="3.40.30.60">
    <property type="entry name" value="FHIPEP family, domain 1"/>
    <property type="match status" value="1"/>
</dbReference>
<feature type="transmembrane region" description="Helical" evidence="7">
    <location>
        <begin position="280"/>
        <end position="305"/>
    </location>
</feature>
<dbReference type="GO" id="GO:0009306">
    <property type="term" value="P:protein secretion"/>
    <property type="evidence" value="ECO:0007669"/>
    <property type="project" value="InterPro"/>
</dbReference>
<dbReference type="OrthoDB" id="9759185at2"/>
<organism evidence="8 9">
    <name type="scientific">Ferrithrix thermotolerans DSM 19514</name>
    <dbReference type="NCBI Taxonomy" id="1121881"/>
    <lineage>
        <taxon>Bacteria</taxon>
        <taxon>Bacillati</taxon>
        <taxon>Actinomycetota</taxon>
        <taxon>Acidimicrobiia</taxon>
        <taxon>Acidimicrobiales</taxon>
        <taxon>Acidimicrobiaceae</taxon>
        <taxon>Ferrithrix</taxon>
    </lineage>
</organism>
<sequence length="682" mass="72765">MPKFNRASLLVPLGVVLIVVMLVIPLPTSVLDIAITLNITFAMIVLTVALRVKDPLEFSAFPSVLLLATMFRLALNVSATRLVLLHGYAGSVISSFGHFVVGGSVIVGLVVFLILFIIQFVVITNGAGRVAEVGARFTLDAMPGKQMAIDADLNAGHIDEAEARRRREHIAREADFYGAMDGASKFVKGDAVAAVVITLINLLGGFIVGVLQNHLPITQAIDTYSLLSVGDGLVSQIPALLMSLSTGLVVTRTSNQADFGLDLLSQLGKQGKALELGGGVVAFLGLLPGLPKLPFILVGLGMFALGRRVSLGQARDDEQGITLPTDISAVQTSQDPAVSDSAIEAIELDLALDLLDIVDPLAGGDLLERIKGLRKKLATELGITLPPVRTRDNISLPQGTYVVKIYEVEVARGSAPQGRVLAIGDNLASLPGEATVEPVFQIPAKWIPLSAKAQATAIGATVVDRVSVLITHLAEVVRTHAAELVTRQQVKELLDELKKSAPVVVDEMAQSQIGLGEVQRVIKDLLQEGVSIRNLAAILESVIDRSKVSRDPDQLLDAARAGLGYQLALPYIVNNSLATIEIDGQSEHYLYGSIHINEGRSVLVLSPEEAAALVRQIEEFNENAARQGFDAVVVVSFRIRTPLRRLLDSYGCHVPVLADRDVSSTVRVVRVGVVRVDATAKV</sequence>
<evidence type="ECO:0000256" key="5">
    <source>
        <dbReference type="ARBA" id="ARBA00022989"/>
    </source>
</evidence>
<evidence type="ECO:0000256" key="1">
    <source>
        <dbReference type="ARBA" id="ARBA00004651"/>
    </source>
</evidence>
<keyword evidence="8" id="KW-0966">Cell projection</keyword>
<evidence type="ECO:0000313" key="9">
    <source>
        <dbReference type="Proteomes" id="UP000184295"/>
    </source>
</evidence>
<evidence type="ECO:0000313" key="8">
    <source>
        <dbReference type="EMBL" id="SHE77604.1"/>
    </source>
</evidence>
<dbReference type="PANTHER" id="PTHR30161:SF1">
    <property type="entry name" value="FLAGELLAR BIOSYNTHESIS PROTEIN FLHA-RELATED"/>
    <property type="match status" value="1"/>
</dbReference>
<dbReference type="AlphaFoldDB" id="A0A1M4W8N5"/>
<feature type="transmembrane region" description="Helical" evidence="7">
    <location>
        <begin position="191"/>
        <end position="211"/>
    </location>
</feature>
<evidence type="ECO:0000256" key="4">
    <source>
        <dbReference type="ARBA" id="ARBA00022692"/>
    </source>
</evidence>
<dbReference type="EMBL" id="FQUL01000023">
    <property type="protein sequence ID" value="SHE77604.1"/>
    <property type="molecule type" value="Genomic_DNA"/>
</dbReference>
<keyword evidence="8" id="KW-0969">Cilium</keyword>
<dbReference type="PRINTS" id="PR00949">
    <property type="entry name" value="TYPE3IMAPROT"/>
</dbReference>
<dbReference type="InterPro" id="IPR025505">
    <property type="entry name" value="FHIPEP_CS"/>
</dbReference>
<protein>
    <submittedName>
        <fullName evidence="8">Flagellar biosynthesis protein FlhA</fullName>
    </submittedName>
</protein>
<keyword evidence="8" id="KW-0282">Flagellum</keyword>
<dbReference type="Proteomes" id="UP000184295">
    <property type="component" value="Unassembled WGS sequence"/>
</dbReference>
<dbReference type="InterPro" id="IPR001712">
    <property type="entry name" value="T3SS_FHIPEP"/>
</dbReference>
<keyword evidence="6 7" id="KW-0472">Membrane</keyword>
<feature type="transmembrane region" description="Helical" evidence="7">
    <location>
        <begin position="33"/>
        <end position="52"/>
    </location>
</feature>
<evidence type="ECO:0000256" key="2">
    <source>
        <dbReference type="ARBA" id="ARBA00008835"/>
    </source>
</evidence>
<accession>A0A1M4W8N5</accession>
<dbReference type="PIRSF" id="PIRSF005419">
    <property type="entry name" value="FlhA"/>
    <property type="match status" value="1"/>
</dbReference>
<dbReference type="GO" id="GO:0044780">
    <property type="term" value="P:bacterial-type flagellum assembly"/>
    <property type="evidence" value="ECO:0007669"/>
    <property type="project" value="TreeGrafter"/>
</dbReference>
<dbReference type="Gene3D" id="3.40.50.12790">
    <property type="entry name" value="FHIPEP family, domain 4"/>
    <property type="match status" value="1"/>
</dbReference>
<name>A0A1M4W8N5_9ACTN</name>
<comment type="subcellular location">
    <subcellularLocation>
        <location evidence="1">Cell membrane</location>
        <topology evidence="1">Multi-pass membrane protein</topology>
    </subcellularLocation>
</comment>